<feature type="transmembrane region" description="Helical" evidence="2">
    <location>
        <begin position="119"/>
        <end position="138"/>
    </location>
</feature>
<keyword evidence="2" id="KW-1133">Transmembrane helix</keyword>
<keyword evidence="2" id="KW-0472">Membrane</keyword>
<sequence length="139" mass="16597">MKLLISHSNKKILNRKFWKCINNKVNIQNYILYCVTKVMDQLFINYMNVMHGGKYCEKFVWDDKIHCICGNINKMKIEMLINEMASLNNNVRELNSNVKVLHKIFTENQQHQRKREYDWGLLSVIVIATISICCFYKNM</sequence>
<proteinExistence type="predicted"/>
<evidence type="ECO:0000256" key="1">
    <source>
        <dbReference type="SAM" id="Coils"/>
    </source>
</evidence>
<dbReference type="Proteomes" id="UP000813462">
    <property type="component" value="Unassembled WGS sequence"/>
</dbReference>
<feature type="coiled-coil region" evidence="1">
    <location>
        <begin position="77"/>
        <end position="104"/>
    </location>
</feature>
<organism evidence="3 4">
    <name type="scientific">Ziziphus jujuba var. spinosa</name>
    <dbReference type="NCBI Taxonomy" id="714518"/>
    <lineage>
        <taxon>Eukaryota</taxon>
        <taxon>Viridiplantae</taxon>
        <taxon>Streptophyta</taxon>
        <taxon>Embryophyta</taxon>
        <taxon>Tracheophyta</taxon>
        <taxon>Spermatophyta</taxon>
        <taxon>Magnoliopsida</taxon>
        <taxon>eudicotyledons</taxon>
        <taxon>Gunneridae</taxon>
        <taxon>Pentapetalae</taxon>
        <taxon>rosids</taxon>
        <taxon>fabids</taxon>
        <taxon>Rosales</taxon>
        <taxon>Rhamnaceae</taxon>
        <taxon>Paliureae</taxon>
        <taxon>Ziziphus</taxon>
    </lineage>
</organism>
<name>A0A978VPW9_ZIZJJ</name>
<gene>
    <name evidence="3" type="ORF">FEM48_Zijuj03G0109500</name>
</gene>
<protein>
    <submittedName>
        <fullName evidence="3">Uncharacterized protein</fullName>
    </submittedName>
</protein>
<accession>A0A978VPW9</accession>
<dbReference type="EMBL" id="JAEACU010000003">
    <property type="protein sequence ID" value="KAH7537594.1"/>
    <property type="molecule type" value="Genomic_DNA"/>
</dbReference>
<dbReference type="AlphaFoldDB" id="A0A978VPW9"/>
<comment type="caution">
    <text evidence="3">The sequence shown here is derived from an EMBL/GenBank/DDBJ whole genome shotgun (WGS) entry which is preliminary data.</text>
</comment>
<evidence type="ECO:0000256" key="2">
    <source>
        <dbReference type="SAM" id="Phobius"/>
    </source>
</evidence>
<keyword evidence="1" id="KW-0175">Coiled coil</keyword>
<evidence type="ECO:0000313" key="3">
    <source>
        <dbReference type="EMBL" id="KAH7537594.1"/>
    </source>
</evidence>
<reference evidence="3" key="1">
    <citation type="journal article" date="2021" name="Front. Plant Sci.">
        <title>Chromosome-Scale Genome Assembly for Chinese Sour Jujube and Insights Into Its Genome Evolution and Domestication Signature.</title>
        <authorList>
            <person name="Shen L.-Y."/>
            <person name="Luo H."/>
            <person name="Wang X.-L."/>
            <person name="Wang X.-M."/>
            <person name="Qiu X.-J."/>
            <person name="Liu H."/>
            <person name="Zhou S.-S."/>
            <person name="Jia K.-H."/>
            <person name="Nie S."/>
            <person name="Bao Y.-T."/>
            <person name="Zhang R.-G."/>
            <person name="Yun Q.-Z."/>
            <person name="Chai Y.-H."/>
            <person name="Lu J.-Y."/>
            <person name="Li Y."/>
            <person name="Zhao S.-W."/>
            <person name="Mao J.-F."/>
            <person name="Jia S.-G."/>
            <person name="Mao Y.-M."/>
        </authorList>
    </citation>
    <scope>NUCLEOTIDE SEQUENCE</scope>
    <source>
        <strain evidence="3">AT0</strain>
        <tissue evidence="3">Leaf</tissue>
    </source>
</reference>
<keyword evidence="2" id="KW-0812">Transmembrane</keyword>
<evidence type="ECO:0000313" key="4">
    <source>
        <dbReference type="Proteomes" id="UP000813462"/>
    </source>
</evidence>